<name>A0A1W6LH38_9BURK</name>
<dbReference type="EMBL" id="CP015118">
    <property type="protein sequence ID" value="ARN23549.1"/>
    <property type="molecule type" value="Genomic_DNA"/>
</dbReference>
<dbReference type="STRING" id="946333.A4W93_28670"/>
<dbReference type="OrthoDB" id="9155454at2"/>
<dbReference type="RefSeq" id="WP_085753876.1">
    <property type="nucleotide sequence ID" value="NZ_BSPR01000017.1"/>
</dbReference>
<dbReference type="KEGG" id="rgu:A4W93_28670"/>
<proteinExistence type="predicted"/>
<evidence type="ECO:0000313" key="2">
    <source>
        <dbReference type="Proteomes" id="UP000193427"/>
    </source>
</evidence>
<accession>A0A1W6LH38</accession>
<evidence type="ECO:0000313" key="1">
    <source>
        <dbReference type="EMBL" id="ARN23549.1"/>
    </source>
</evidence>
<reference evidence="1 2" key="1">
    <citation type="submission" date="2016-04" db="EMBL/GenBank/DDBJ databases">
        <title>Complete genome sequence of natural rubber-degrading, novel Gram-negative bacterium, Rhizobacter gummiphilus strain NS21.</title>
        <authorList>
            <person name="Tabata M."/>
            <person name="Kasai D."/>
            <person name="Fukuda M."/>
        </authorList>
    </citation>
    <scope>NUCLEOTIDE SEQUENCE [LARGE SCALE GENOMIC DNA]</scope>
    <source>
        <strain evidence="1 2">NS21</strain>
    </source>
</reference>
<dbReference type="AlphaFoldDB" id="A0A1W6LH38"/>
<organism evidence="1 2">
    <name type="scientific">Piscinibacter gummiphilus</name>
    <dbReference type="NCBI Taxonomy" id="946333"/>
    <lineage>
        <taxon>Bacteria</taxon>
        <taxon>Pseudomonadati</taxon>
        <taxon>Pseudomonadota</taxon>
        <taxon>Betaproteobacteria</taxon>
        <taxon>Burkholderiales</taxon>
        <taxon>Sphaerotilaceae</taxon>
        <taxon>Piscinibacter</taxon>
    </lineage>
</organism>
<dbReference type="Proteomes" id="UP000193427">
    <property type="component" value="Chromosome"/>
</dbReference>
<protein>
    <submittedName>
        <fullName evidence="1">Uncharacterized protein</fullName>
    </submittedName>
</protein>
<sequence>MKHWFDWLARRGIPPRSRLRERLHGYPSHDTPHAGPSFRWTDAQARENLSHLLAVREQRLAHLVTWLDAEGIDARPVLDGGEWKPVLEALHRWANDTWPAAHDPRIGSHGVWDRTSYRGDEVVYALTFDLALLIGEAVIRRDPRYRWDVNFDEVDGRDGMASYRRVVLCADDPDSPRGAPWTEDVEGLVVHRYLHPTWVSDRLLNSWAQLVQECLDRTADPR</sequence>
<keyword evidence="2" id="KW-1185">Reference proteome</keyword>
<gene>
    <name evidence="1" type="ORF">A4W93_28670</name>
</gene>